<evidence type="ECO:0000313" key="2">
    <source>
        <dbReference type="EMBL" id="PUA31198.1"/>
    </source>
</evidence>
<feature type="domain" description="PRC-barrel" evidence="1">
    <location>
        <begin position="8"/>
        <end position="74"/>
    </location>
</feature>
<reference evidence="2 3" key="1">
    <citation type="submission" date="2017-04" db="EMBL/GenBank/DDBJ databases">
        <title>Draft Aigarchaeota genome from a New Zealand hot spring.</title>
        <authorList>
            <person name="Reysenbach A.-L."/>
            <person name="Donaho J.A."/>
            <person name="Gerhart J."/>
            <person name="Kelley J.F."/>
            <person name="Kouba K."/>
            <person name="Podar M."/>
            <person name="Stott M."/>
        </authorList>
    </citation>
    <scope>NUCLEOTIDE SEQUENCE [LARGE SCALE GENOMIC DNA]</scope>
    <source>
        <strain evidence="2">NZ13_MG1</strain>
    </source>
</reference>
<dbReference type="Proteomes" id="UP000244066">
    <property type="component" value="Unassembled WGS sequence"/>
</dbReference>
<evidence type="ECO:0000313" key="3">
    <source>
        <dbReference type="Proteomes" id="UP000244066"/>
    </source>
</evidence>
<dbReference type="Pfam" id="PF05239">
    <property type="entry name" value="PRC"/>
    <property type="match status" value="1"/>
</dbReference>
<dbReference type="Gene3D" id="2.30.30.240">
    <property type="entry name" value="PRC-barrel domain"/>
    <property type="match status" value="1"/>
</dbReference>
<evidence type="ECO:0000259" key="1">
    <source>
        <dbReference type="Pfam" id="PF05239"/>
    </source>
</evidence>
<dbReference type="AlphaFoldDB" id="A0A2R7Y137"/>
<organism evidence="2 3">
    <name type="scientific">Candidatus Terraquivivens tikiterensis</name>
    <dbReference type="NCBI Taxonomy" id="1980982"/>
    <lineage>
        <taxon>Archaea</taxon>
        <taxon>Nitrososphaerota</taxon>
        <taxon>Candidatus Wolframiiraptoraceae</taxon>
        <taxon>Candidatus Terraquivivens</taxon>
    </lineage>
</organism>
<proteinExistence type="predicted"/>
<dbReference type="InterPro" id="IPR011033">
    <property type="entry name" value="PRC_barrel-like_sf"/>
</dbReference>
<accession>A0A2R7Y137</accession>
<name>A0A2R7Y137_9ARCH</name>
<dbReference type="SUPFAM" id="SSF50346">
    <property type="entry name" value="PRC-barrel domain"/>
    <property type="match status" value="1"/>
</dbReference>
<gene>
    <name evidence="2" type="ORF">B9J98_07305</name>
</gene>
<protein>
    <recommendedName>
        <fullName evidence="1">PRC-barrel domain-containing protein</fullName>
    </recommendedName>
</protein>
<dbReference type="InterPro" id="IPR027275">
    <property type="entry name" value="PRC-brl_dom"/>
</dbReference>
<comment type="caution">
    <text evidence="2">The sequence shown here is derived from an EMBL/GenBank/DDBJ whole genome shotgun (WGS) entry which is preliminary data.</text>
</comment>
<dbReference type="EMBL" id="NDWU01000023">
    <property type="protein sequence ID" value="PUA31198.1"/>
    <property type="molecule type" value="Genomic_DNA"/>
</dbReference>
<sequence length="131" mass="14504">MSAVPRGKLLGMQVYNPDGTYVGTIQDIALPIGEGEIAVQVLTKWQKAEIVPWSKIGAVGDIAILKEKIEIEAPPAPEAPYPAPPASERKGVMDTITGIFKRKEMCPTCGKPLSYIEQYGRWYCYNCRKYV</sequence>